<dbReference type="EMBL" id="LR999451">
    <property type="protein sequence ID" value="CAE5958622.1"/>
    <property type="molecule type" value="Genomic_DNA"/>
</dbReference>
<feature type="region of interest" description="Disordered" evidence="1">
    <location>
        <begin position="1"/>
        <end position="23"/>
    </location>
</feature>
<dbReference type="PANTHER" id="PTHR31903">
    <property type="entry name" value="F12F1.11-RELATED"/>
    <property type="match status" value="1"/>
</dbReference>
<feature type="compositionally biased region" description="Basic residues" evidence="1">
    <location>
        <begin position="127"/>
        <end position="136"/>
    </location>
</feature>
<evidence type="ECO:0000313" key="3">
    <source>
        <dbReference type="Proteomes" id="UP000682877"/>
    </source>
</evidence>
<dbReference type="PANTHER" id="PTHR31903:SF4">
    <property type="entry name" value="OS11G0490300 PROTEIN"/>
    <property type="match status" value="1"/>
</dbReference>
<dbReference type="Proteomes" id="UP000682877">
    <property type="component" value="Chromosome 1"/>
</dbReference>
<evidence type="ECO:0000313" key="2">
    <source>
        <dbReference type="EMBL" id="CAE5958622.1"/>
    </source>
</evidence>
<organism evidence="2 3">
    <name type="scientific">Arabidopsis arenosa</name>
    <name type="common">Sand rock-cress</name>
    <name type="synonym">Cardaminopsis arenosa</name>
    <dbReference type="NCBI Taxonomy" id="38785"/>
    <lineage>
        <taxon>Eukaryota</taxon>
        <taxon>Viridiplantae</taxon>
        <taxon>Streptophyta</taxon>
        <taxon>Embryophyta</taxon>
        <taxon>Tracheophyta</taxon>
        <taxon>Spermatophyta</taxon>
        <taxon>Magnoliopsida</taxon>
        <taxon>eudicotyledons</taxon>
        <taxon>Gunneridae</taxon>
        <taxon>Pentapetalae</taxon>
        <taxon>rosids</taxon>
        <taxon>malvids</taxon>
        <taxon>Brassicales</taxon>
        <taxon>Brassicaceae</taxon>
        <taxon>Camelineae</taxon>
        <taxon>Arabidopsis</taxon>
    </lineage>
</organism>
<feature type="region of interest" description="Disordered" evidence="1">
    <location>
        <begin position="121"/>
        <end position="172"/>
    </location>
</feature>
<gene>
    <name evidence="2" type="ORF">AARE701A_LOCUS2210</name>
</gene>
<reference evidence="2" key="1">
    <citation type="submission" date="2021-01" db="EMBL/GenBank/DDBJ databases">
        <authorList>
            <person name="Bezrukov I."/>
        </authorList>
    </citation>
    <scope>NUCLEOTIDE SEQUENCE</scope>
</reference>
<dbReference type="AlphaFoldDB" id="A0A8S1ZMS2"/>
<evidence type="ECO:0000256" key="1">
    <source>
        <dbReference type="SAM" id="MobiDB-lite"/>
    </source>
</evidence>
<sequence length="199" mass="22094">MKVMKKGKVHPTHSLPPSSSSSNGDDSLSVFKLLPSAILVLVSVLSAEDREVLAYLITRSLNTTTVVLVSSKKKRSHDKVPLFDCGCFDCYTSYWSKWDSSSNRELINQIIETFEDHLTSDENSASHKSKKNKSRAKKTEISEEPIAKTTEPPVASDEFPRENSPGVVSGHSKGLARKVLPDVLGLFNSRFWSLWNLNA</sequence>
<name>A0A8S1ZMS2_ARAAE</name>
<protein>
    <submittedName>
        <fullName evidence="2">Uncharacterized protein</fullName>
    </submittedName>
</protein>
<accession>A0A8S1ZMS2</accession>
<feature type="compositionally biased region" description="Basic residues" evidence="1">
    <location>
        <begin position="1"/>
        <end position="11"/>
    </location>
</feature>
<proteinExistence type="predicted"/>
<keyword evidence="3" id="KW-1185">Reference proteome</keyword>